<reference evidence="2 3" key="1">
    <citation type="submission" date="2014-04" db="EMBL/GenBank/DDBJ databases">
        <authorList>
            <person name="Bishop-Lilly K.A."/>
            <person name="Broomall S.M."/>
            <person name="Chain P.S."/>
            <person name="Chertkov O."/>
            <person name="Coyne S.R."/>
            <person name="Daligault H.E."/>
            <person name="Davenport K.W."/>
            <person name="Erkkila T."/>
            <person name="Frey K.G."/>
            <person name="Gibbons H.S."/>
            <person name="Gu W."/>
            <person name="Jaissle J."/>
            <person name="Johnson S.L."/>
            <person name="Koroleva G.I."/>
            <person name="Ladner J.T."/>
            <person name="Lo C.-C."/>
            <person name="Minogue T.D."/>
            <person name="Munk C."/>
            <person name="Palacios G.F."/>
            <person name="Redden C.L."/>
            <person name="Rosenzweig C.N."/>
            <person name="Scholz M.B."/>
            <person name="Teshima H."/>
            <person name="Xu Y."/>
        </authorList>
    </citation>
    <scope>NUCLEOTIDE SEQUENCE [LARGE SCALE GENOMIC DNA]</scope>
    <source>
        <strain evidence="2 3">8244</strain>
    </source>
</reference>
<evidence type="ECO:0000313" key="3">
    <source>
        <dbReference type="Proteomes" id="UP000029278"/>
    </source>
</evidence>
<dbReference type="Proteomes" id="UP000029278">
    <property type="component" value="Unassembled WGS sequence"/>
</dbReference>
<keyword evidence="1" id="KW-0472">Membrane</keyword>
<comment type="caution">
    <text evidence="2">The sequence shown here is derived from an EMBL/GenBank/DDBJ whole genome shotgun (WGS) entry which is preliminary data.</text>
</comment>
<dbReference type="HOGENOM" id="CLU_171056_1_0_9"/>
<name>A0A090ZN42_PAEMA</name>
<evidence type="ECO:0000313" key="2">
    <source>
        <dbReference type="EMBL" id="KFN12022.1"/>
    </source>
</evidence>
<proteinExistence type="predicted"/>
<accession>A0A090ZN42</accession>
<sequence length="92" mass="10908">MRGIFKTFRFWLAFISLAIVIIEIFGFDEYAILLALISPVVWISINFPVFNQIVVFFPIVLTYVITVFFWFMVGMVLDRIIRRLKSKSHDEQ</sequence>
<feature type="transmembrane region" description="Helical" evidence="1">
    <location>
        <begin position="12"/>
        <end position="37"/>
    </location>
</feature>
<dbReference type="AlphaFoldDB" id="A0A090ZN42"/>
<organism evidence="2 3">
    <name type="scientific">Paenibacillus macerans</name>
    <name type="common">Bacillus macerans</name>
    <dbReference type="NCBI Taxonomy" id="44252"/>
    <lineage>
        <taxon>Bacteria</taxon>
        <taxon>Bacillati</taxon>
        <taxon>Bacillota</taxon>
        <taxon>Bacilli</taxon>
        <taxon>Bacillales</taxon>
        <taxon>Paenibacillaceae</taxon>
        <taxon>Paenibacillus</taxon>
    </lineage>
</organism>
<keyword evidence="1" id="KW-1133">Transmembrane helix</keyword>
<keyword evidence="3" id="KW-1185">Reference proteome</keyword>
<protein>
    <submittedName>
        <fullName evidence="2">Putative membrane protein</fullName>
    </submittedName>
</protein>
<dbReference type="EMBL" id="JMQA01000002">
    <property type="protein sequence ID" value="KFN12022.1"/>
    <property type="molecule type" value="Genomic_DNA"/>
</dbReference>
<feature type="transmembrane region" description="Helical" evidence="1">
    <location>
        <begin position="49"/>
        <end position="77"/>
    </location>
</feature>
<gene>
    <name evidence="2" type="ORF">DJ90_5436</name>
</gene>
<keyword evidence="1" id="KW-0812">Transmembrane</keyword>
<evidence type="ECO:0000256" key="1">
    <source>
        <dbReference type="SAM" id="Phobius"/>
    </source>
</evidence>